<dbReference type="PANTHER" id="PTHR38686">
    <property type="entry name" value="APOLIPOPROTEIN N-ACYLTRANSFERASE"/>
    <property type="match status" value="1"/>
</dbReference>
<evidence type="ECO:0000256" key="5">
    <source>
        <dbReference type="ARBA" id="ARBA00022989"/>
    </source>
</evidence>
<dbReference type="GO" id="GO:0042158">
    <property type="term" value="P:lipoprotein biosynthetic process"/>
    <property type="evidence" value="ECO:0007669"/>
    <property type="project" value="InterPro"/>
</dbReference>
<feature type="transmembrane region" description="Helical" evidence="8">
    <location>
        <begin position="12"/>
        <end position="37"/>
    </location>
</feature>
<keyword evidence="7 10" id="KW-0012">Acyltransferase</keyword>
<evidence type="ECO:0000256" key="2">
    <source>
        <dbReference type="ARBA" id="ARBA00022475"/>
    </source>
</evidence>
<name>A0A1J5QVB4_9ZZZZ</name>
<keyword evidence="6 8" id="KW-0472">Membrane</keyword>
<dbReference type="InterPro" id="IPR045378">
    <property type="entry name" value="LNT_N"/>
</dbReference>
<dbReference type="EMBL" id="MLJW01000671">
    <property type="protein sequence ID" value="OIQ83799.1"/>
    <property type="molecule type" value="Genomic_DNA"/>
</dbReference>
<evidence type="ECO:0000256" key="3">
    <source>
        <dbReference type="ARBA" id="ARBA00022679"/>
    </source>
</evidence>
<evidence type="ECO:0000259" key="9">
    <source>
        <dbReference type="PROSITE" id="PS50263"/>
    </source>
</evidence>
<feature type="transmembrane region" description="Helical" evidence="8">
    <location>
        <begin position="118"/>
        <end position="137"/>
    </location>
</feature>
<protein>
    <submittedName>
        <fullName evidence="10">Apolipoprotein N-acyltransferase</fullName>
        <ecNumber evidence="10">2.3.1.-</ecNumber>
    </submittedName>
</protein>
<feature type="transmembrane region" description="Helical" evidence="8">
    <location>
        <begin position="82"/>
        <end position="106"/>
    </location>
</feature>
<dbReference type="HAMAP" id="MF_01148">
    <property type="entry name" value="Lnt"/>
    <property type="match status" value="1"/>
</dbReference>
<dbReference type="SUPFAM" id="SSF56317">
    <property type="entry name" value="Carbon-nitrogen hydrolase"/>
    <property type="match status" value="1"/>
</dbReference>
<reference evidence="10" key="1">
    <citation type="submission" date="2016-10" db="EMBL/GenBank/DDBJ databases">
        <title>Sequence of Gallionella enrichment culture.</title>
        <authorList>
            <person name="Poehlein A."/>
            <person name="Muehling M."/>
            <person name="Daniel R."/>
        </authorList>
    </citation>
    <scope>NUCLEOTIDE SEQUENCE</scope>
</reference>
<evidence type="ECO:0000256" key="1">
    <source>
        <dbReference type="ARBA" id="ARBA00004651"/>
    </source>
</evidence>
<gene>
    <name evidence="10" type="primary">lnt_12</name>
    <name evidence="10" type="ORF">GALL_343890</name>
</gene>
<dbReference type="PANTHER" id="PTHR38686:SF1">
    <property type="entry name" value="APOLIPOPROTEIN N-ACYLTRANSFERASE"/>
    <property type="match status" value="1"/>
</dbReference>
<dbReference type="InterPro" id="IPR036526">
    <property type="entry name" value="C-N_Hydrolase_sf"/>
</dbReference>
<sequence length="482" mass="52290">MKKFPHLSAVLLGALAVVGYAPFYCYPVSILALAGLFHLWRQAGNRRQGFLLGYCFGLGMFGTGVSWIYVSLHVFGAMPLAAAAFATAAFCAFIALFPAIAGWVSVHFGTHRLQAMPFAWVLMEWVLNWIFTGFPWMTLGNSQVPYSPLAGFAPLLGVFGVSLLAAIVAALIVAVFSGGSRRPMAVAILVIWVAGSLLKLVEWSAPAGQPISVSLLQGNIAQDMKWQEAEVARTLATYLDLARRHPAELVVLPETALPMLLDQVPAGYRAALAKAGRGDVLAGVVESRDGRYYNSMASMEAGRTQIYRKDHLVPFGEFIPLKGVLGWIYNDLLHIPLTDLASGGRQQRPLDLAGQKVAVDICYEDVFGEEIIRQLPEATLLVNASNDAWYGNSFAAHQHLQMSQVRALETGRMMLRATNTGATAIIDRHGYVLAEAPHFAATALTGRAQGYGGATPYVRFGNWPAISLIFLALGVLWRGKKK</sequence>
<feature type="domain" description="CN hydrolase" evidence="9">
    <location>
        <begin position="216"/>
        <end position="450"/>
    </location>
</feature>
<keyword evidence="4 8" id="KW-0812">Transmembrane</keyword>
<feature type="transmembrane region" description="Helical" evidence="8">
    <location>
        <begin position="49"/>
        <end position="70"/>
    </location>
</feature>
<dbReference type="InterPro" id="IPR003010">
    <property type="entry name" value="C-N_Hydrolase"/>
</dbReference>
<organism evidence="10">
    <name type="scientific">mine drainage metagenome</name>
    <dbReference type="NCBI Taxonomy" id="410659"/>
    <lineage>
        <taxon>unclassified sequences</taxon>
        <taxon>metagenomes</taxon>
        <taxon>ecological metagenomes</taxon>
    </lineage>
</organism>
<comment type="subcellular location">
    <subcellularLocation>
        <location evidence="1">Cell membrane</location>
        <topology evidence="1">Multi-pass membrane protein</topology>
    </subcellularLocation>
</comment>
<dbReference type="GO" id="GO:0016410">
    <property type="term" value="F:N-acyltransferase activity"/>
    <property type="evidence" value="ECO:0007669"/>
    <property type="project" value="InterPro"/>
</dbReference>
<keyword evidence="5 8" id="KW-1133">Transmembrane helix</keyword>
<keyword evidence="3 10" id="KW-0808">Transferase</keyword>
<evidence type="ECO:0000256" key="4">
    <source>
        <dbReference type="ARBA" id="ARBA00022692"/>
    </source>
</evidence>
<dbReference type="NCBIfam" id="TIGR00546">
    <property type="entry name" value="lnt"/>
    <property type="match status" value="1"/>
</dbReference>
<dbReference type="Pfam" id="PF00795">
    <property type="entry name" value="CN_hydrolase"/>
    <property type="match status" value="1"/>
</dbReference>
<accession>A0A1J5QVB4</accession>
<evidence type="ECO:0000313" key="10">
    <source>
        <dbReference type="EMBL" id="OIQ83799.1"/>
    </source>
</evidence>
<feature type="transmembrane region" description="Helical" evidence="8">
    <location>
        <begin position="149"/>
        <end position="176"/>
    </location>
</feature>
<dbReference type="Pfam" id="PF20154">
    <property type="entry name" value="LNT_N"/>
    <property type="match status" value="1"/>
</dbReference>
<proteinExistence type="inferred from homology"/>
<keyword evidence="10" id="KW-0449">Lipoprotein</keyword>
<evidence type="ECO:0000256" key="7">
    <source>
        <dbReference type="ARBA" id="ARBA00023315"/>
    </source>
</evidence>
<dbReference type="InterPro" id="IPR004563">
    <property type="entry name" value="Apolipo_AcylTrfase"/>
</dbReference>
<dbReference type="Gene3D" id="3.60.110.10">
    <property type="entry name" value="Carbon-nitrogen hydrolase"/>
    <property type="match status" value="1"/>
</dbReference>
<feature type="transmembrane region" description="Helical" evidence="8">
    <location>
        <begin position="460"/>
        <end position="477"/>
    </location>
</feature>
<dbReference type="EC" id="2.3.1.-" evidence="10"/>
<feature type="transmembrane region" description="Helical" evidence="8">
    <location>
        <begin position="183"/>
        <end position="201"/>
    </location>
</feature>
<evidence type="ECO:0000256" key="6">
    <source>
        <dbReference type="ARBA" id="ARBA00023136"/>
    </source>
</evidence>
<dbReference type="AlphaFoldDB" id="A0A1J5QVB4"/>
<evidence type="ECO:0000256" key="8">
    <source>
        <dbReference type="SAM" id="Phobius"/>
    </source>
</evidence>
<comment type="caution">
    <text evidence="10">The sequence shown here is derived from an EMBL/GenBank/DDBJ whole genome shotgun (WGS) entry which is preliminary data.</text>
</comment>
<dbReference type="CDD" id="cd07571">
    <property type="entry name" value="ALP_N-acyl_transferase"/>
    <property type="match status" value="1"/>
</dbReference>
<dbReference type="GO" id="GO:0005886">
    <property type="term" value="C:plasma membrane"/>
    <property type="evidence" value="ECO:0007669"/>
    <property type="project" value="UniProtKB-SubCell"/>
</dbReference>
<keyword evidence="2" id="KW-1003">Cell membrane</keyword>
<dbReference type="PROSITE" id="PS50263">
    <property type="entry name" value="CN_HYDROLASE"/>
    <property type="match status" value="1"/>
</dbReference>